<protein>
    <submittedName>
        <fullName evidence="1">Uncharacterized protein</fullName>
    </submittedName>
</protein>
<proteinExistence type="predicted"/>
<gene>
    <name evidence="1" type="ORF">SAMN05444484_108236</name>
</gene>
<dbReference type="OrthoDB" id="1371014at2"/>
<sequence>MNLKTLHYIRKKAELQDLFRSQYSEGYIRKEINKILNETRKNSTPGSRLFAKMISTQELIIFIYRNGKPDGHILSDELKSLLQEYREEQLKTKQLQNQL</sequence>
<organism evidence="1 2">
    <name type="scientific">Flavobacterium chilense</name>
    <dbReference type="NCBI Taxonomy" id="946677"/>
    <lineage>
        <taxon>Bacteria</taxon>
        <taxon>Pseudomonadati</taxon>
        <taxon>Bacteroidota</taxon>
        <taxon>Flavobacteriia</taxon>
        <taxon>Flavobacteriales</taxon>
        <taxon>Flavobacteriaceae</taxon>
        <taxon>Flavobacterium</taxon>
    </lineage>
</organism>
<accession>A0A1M7L2N7</accession>
<evidence type="ECO:0000313" key="1">
    <source>
        <dbReference type="EMBL" id="SHM72140.1"/>
    </source>
</evidence>
<name>A0A1M7L2N7_9FLAO</name>
<reference evidence="2" key="1">
    <citation type="submission" date="2016-11" db="EMBL/GenBank/DDBJ databases">
        <authorList>
            <person name="Varghese N."/>
            <person name="Submissions S."/>
        </authorList>
    </citation>
    <scope>NUCLEOTIDE SEQUENCE [LARGE SCALE GENOMIC DNA]</scope>
    <source>
        <strain evidence="2">DSM 24724</strain>
    </source>
</reference>
<evidence type="ECO:0000313" key="2">
    <source>
        <dbReference type="Proteomes" id="UP000184028"/>
    </source>
</evidence>
<dbReference type="Proteomes" id="UP000184028">
    <property type="component" value="Unassembled WGS sequence"/>
</dbReference>
<dbReference type="STRING" id="946677.SAMN05444484_108236"/>
<dbReference type="AlphaFoldDB" id="A0A1M7L2N7"/>
<keyword evidence="2" id="KW-1185">Reference proteome</keyword>
<dbReference type="RefSeq" id="WP_068844867.1">
    <property type="nucleotide sequence ID" value="NZ_FRBT01000008.1"/>
</dbReference>
<dbReference type="EMBL" id="FRBT01000008">
    <property type="protein sequence ID" value="SHM72140.1"/>
    <property type="molecule type" value="Genomic_DNA"/>
</dbReference>